<keyword evidence="1" id="KW-0812">Transmembrane</keyword>
<reference evidence="3" key="1">
    <citation type="submission" date="2012-11" db="EMBL/GenBank/DDBJ databases">
        <authorList>
            <person name="Singh A."/>
            <person name="Pinnaka A.K."/>
            <person name="Vaidya B."/>
        </authorList>
    </citation>
    <scope>NUCLEOTIDE SEQUENCE [LARGE SCALE GENOMIC DNA]</scope>
    <source>
        <strain evidence="3">AK23</strain>
    </source>
</reference>
<reference evidence="2 3" key="2">
    <citation type="journal article" date="2015" name="Syst. Appl. Microbiol.">
        <title>Nitrincola nitratireducens sp. nov. isolated from a haloalkaline crater lake.</title>
        <authorList>
            <person name="Singh A."/>
            <person name="Vaidya B."/>
            <person name="Tanuku N.R."/>
            <person name="Pinnaka A.K."/>
        </authorList>
    </citation>
    <scope>NUCLEOTIDE SEQUENCE [LARGE SCALE GENOMIC DNA]</scope>
    <source>
        <strain evidence="2 3">AK23</strain>
    </source>
</reference>
<keyword evidence="1" id="KW-1133">Transmembrane helix</keyword>
<accession>W9V4V2</accession>
<feature type="transmembrane region" description="Helical" evidence="1">
    <location>
        <begin position="49"/>
        <end position="68"/>
    </location>
</feature>
<dbReference type="RefSeq" id="WP_036510500.1">
    <property type="nucleotide sequence ID" value="NZ_AONB01000008.1"/>
</dbReference>
<organism evidence="2 3">
    <name type="scientific">Nitrincola nitratireducens</name>
    <dbReference type="NCBI Taxonomy" id="1229521"/>
    <lineage>
        <taxon>Bacteria</taxon>
        <taxon>Pseudomonadati</taxon>
        <taxon>Pseudomonadota</taxon>
        <taxon>Gammaproteobacteria</taxon>
        <taxon>Oceanospirillales</taxon>
        <taxon>Oceanospirillaceae</taxon>
        <taxon>Nitrincola</taxon>
    </lineage>
</organism>
<keyword evidence="1" id="KW-0472">Membrane</keyword>
<evidence type="ECO:0000313" key="2">
    <source>
        <dbReference type="EMBL" id="EXJ11167.1"/>
    </source>
</evidence>
<dbReference type="Proteomes" id="UP000019464">
    <property type="component" value="Unassembled WGS sequence"/>
</dbReference>
<evidence type="ECO:0000256" key="1">
    <source>
        <dbReference type="SAM" id="Phobius"/>
    </source>
</evidence>
<dbReference type="OrthoDB" id="9824526at2"/>
<keyword evidence="3" id="KW-1185">Reference proteome</keyword>
<dbReference type="AlphaFoldDB" id="W9V4V2"/>
<name>W9V4V2_9GAMM</name>
<comment type="caution">
    <text evidence="2">The sequence shown here is derived from an EMBL/GenBank/DDBJ whole genome shotgun (WGS) entry which is preliminary data.</text>
</comment>
<protein>
    <submittedName>
        <fullName evidence="2">Uncharacterized protein</fullName>
    </submittedName>
</protein>
<evidence type="ECO:0000313" key="3">
    <source>
        <dbReference type="Proteomes" id="UP000019464"/>
    </source>
</evidence>
<sequence length="155" mass="17829">MESKSDSTFLKILKLKFKGVSVLANLLLSKIRFIDSQFAKRVSQRTRRITYAVIAAIILYSFAPSLIWNISRSQVTFVMEGRDRIADASVEDRYEIYTSEGIFLNQNSLLRLKRNSSTLQGRLKFGATYQCKVQGYHSVWFKKIRNIISCNEVSS</sequence>
<dbReference type="STRING" id="1229521.D791_01954"/>
<gene>
    <name evidence="2" type="ORF">D791_01954</name>
</gene>
<proteinExistence type="predicted"/>
<dbReference type="EMBL" id="AONB01000008">
    <property type="protein sequence ID" value="EXJ11167.1"/>
    <property type="molecule type" value="Genomic_DNA"/>
</dbReference>